<evidence type="ECO:0000313" key="3">
    <source>
        <dbReference type="Proteomes" id="UP000799779"/>
    </source>
</evidence>
<proteinExistence type="predicted"/>
<dbReference type="AlphaFoldDB" id="A0A6A5WD37"/>
<dbReference type="EMBL" id="ML977637">
    <property type="protein sequence ID" value="KAF1995546.1"/>
    <property type="molecule type" value="Genomic_DNA"/>
</dbReference>
<feature type="region of interest" description="Disordered" evidence="1">
    <location>
        <begin position="75"/>
        <end position="106"/>
    </location>
</feature>
<accession>A0A6A5WD37</accession>
<gene>
    <name evidence="2" type="ORF">P154DRAFT_580740</name>
</gene>
<protein>
    <submittedName>
        <fullName evidence="2">Uncharacterized protein</fullName>
    </submittedName>
</protein>
<sequence length="106" mass="11511">MRVARPWRPCRPGPATTGGLDYSQVTAALGRFKKDVKATIDIPVTGGVGRANELNVQQLATAFNNQVLRLENKLQASDKENGPLTNQLLQPEAEKAELRDINSSLA</sequence>
<keyword evidence="3" id="KW-1185">Reference proteome</keyword>
<organism evidence="2 3">
    <name type="scientific">Amniculicola lignicola CBS 123094</name>
    <dbReference type="NCBI Taxonomy" id="1392246"/>
    <lineage>
        <taxon>Eukaryota</taxon>
        <taxon>Fungi</taxon>
        <taxon>Dikarya</taxon>
        <taxon>Ascomycota</taxon>
        <taxon>Pezizomycotina</taxon>
        <taxon>Dothideomycetes</taxon>
        <taxon>Pleosporomycetidae</taxon>
        <taxon>Pleosporales</taxon>
        <taxon>Amniculicolaceae</taxon>
        <taxon>Amniculicola</taxon>
    </lineage>
</organism>
<name>A0A6A5WD37_9PLEO</name>
<evidence type="ECO:0000313" key="2">
    <source>
        <dbReference type="EMBL" id="KAF1995546.1"/>
    </source>
</evidence>
<evidence type="ECO:0000256" key="1">
    <source>
        <dbReference type="SAM" id="MobiDB-lite"/>
    </source>
</evidence>
<reference evidence="2" key="1">
    <citation type="journal article" date="2020" name="Stud. Mycol.">
        <title>101 Dothideomycetes genomes: a test case for predicting lifestyles and emergence of pathogens.</title>
        <authorList>
            <person name="Haridas S."/>
            <person name="Albert R."/>
            <person name="Binder M."/>
            <person name="Bloem J."/>
            <person name="Labutti K."/>
            <person name="Salamov A."/>
            <person name="Andreopoulos B."/>
            <person name="Baker S."/>
            <person name="Barry K."/>
            <person name="Bills G."/>
            <person name="Bluhm B."/>
            <person name="Cannon C."/>
            <person name="Castanera R."/>
            <person name="Culley D."/>
            <person name="Daum C."/>
            <person name="Ezra D."/>
            <person name="Gonzalez J."/>
            <person name="Henrissat B."/>
            <person name="Kuo A."/>
            <person name="Liang C."/>
            <person name="Lipzen A."/>
            <person name="Lutzoni F."/>
            <person name="Magnuson J."/>
            <person name="Mondo S."/>
            <person name="Nolan M."/>
            <person name="Ohm R."/>
            <person name="Pangilinan J."/>
            <person name="Park H.-J."/>
            <person name="Ramirez L."/>
            <person name="Alfaro M."/>
            <person name="Sun H."/>
            <person name="Tritt A."/>
            <person name="Yoshinaga Y."/>
            <person name="Zwiers L.-H."/>
            <person name="Turgeon B."/>
            <person name="Goodwin S."/>
            <person name="Spatafora J."/>
            <person name="Crous P."/>
            <person name="Grigoriev I."/>
        </authorList>
    </citation>
    <scope>NUCLEOTIDE SEQUENCE</scope>
    <source>
        <strain evidence="2">CBS 123094</strain>
    </source>
</reference>
<dbReference type="Proteomes" id="UP000799779">
    <property type="component" value="Unassembled WGS sequence"/>
</dbReference>